<dbReference type="SUPFAM" id="SSF88713">
    <property type="entry name" value="Glycoside hydrolase/deacetylase"/>
    <property type="match status" value="1"/>
</dbReference>
<evidence type="ECO:0000256" key="2">
    <source>
        <dbReference type="SAM" id="SignalP"/>
    </source>
</evidence>
<evidence type="ECO:0000313" key="5">
    <source>
        <dbReference type="Proteomes" id="UP000297549"/>
    </source>
</evidence>
<dbReference type="AlphaFoldDB" id="A0A4Z0Q471"/>
<sequence>MLPLSTRLISLTGALFLAAGTAGFAQSASAWNNRQCAVVLTYDDAIDADLDHVVPALDSVRLRGTFYLIGSSPVVARRLPEWRRAAQRGHELGNHALMHPCDGSLPGRGFVTPDNDLSKYTVSRAVSEVRANNVLLNAIDGKTARTFAYPCGDLTIGGVKFYDQLRTDFVAARGVRAGLQPAAQVDLTDINSYMINGQSGDYLINLVKQAQQSHTLLVFLFHGVGGGHALNVDLQAHRQLLRYLRAHEKEIWVAPMVEVAEKIRAAQAAAPAQRQP</sequence>
<proteinExistence type="predicted"/>
<dbReference type="GO" id="GO:0016810">
    <property type="term" value="F:hydrolase activity, acting on carbon-nitrogen (but not peptide) bonds"/>
    <property type="evidence" value="ECO:0007669"/>
    <property type="project" value="InterPro"/>
</dbReference>
<evidence type="ECO:0000313" key="4">
    <source>
        <dbReference type="EMBL" id="TGE24515.1"/>
    </source>
</evidence>
<dbReference type="Gene3D" id="3.20.20.370">
    <property type="entry name" value="Glycoside hydrolase/deacetylase"/>
    <property type="match status" value="1"/>
</dbReference>
<dbReference type="InterPro" id="IPR011330">
    <property type="entry name" value="Glyco_hydro/deAcase_b/a-brl"/>
</dbReference>
<feature type="domain" description="NodB homology" evidence="3">
    <location>
        <begin position="36"/>
        <end position="254"/>
    </location>
</feature>
<comment type="caution">
    <text evidence="4">The sequence shown here is derived from an EMBL/GenBank/DDBJ whole genome shotgun (WGS) entry which is preliminary data.</text>
</comment>
<dbReference type="PROSITE" id="PS51677">
    <property type="entry name" value="NODB"/>
    <property type="match status" value="1"/>
</dbReference>
<dbReference type="Pfam" id="PF01522">
    <property type="entry name" value="Polysacc_deac_1"/>
    <property type="match status" value="1"/>
</dbReference>
<evidence type="ECO:0000259" key="3">
    <source>
        <dbReference type="PROSITE" id="PS51677"/>
    </source>
</evidence>
<dbReference type="InterPro" id="IPR002509">
    <property type="entry name" value="NODB_dom"/>
</dbReference>
<dbReference type="GO" id="GO:0005975">
    <property type="term" value="P:carbohydrate metabolic process"/>
    <property type="evidence" value="ECO:0007669"/>
    <property type="project" value="InterPro"/>
</dbReference>
<dbReference type="EMBL" id="SRLC01000001">
    <property type="protein sequence ID" value="TGE24515.1"/>
    <property type="molecule type" value="Genomic_DNA"/>
</dbReference>
<name>A0A4Z0Q471_9BACT</name>
<keyword evidence="5" id="KW-1185">Reference proteome</keyword>
<dbReference type="PANTHER" id="PTHR34216">
    <property type="match status" value="1"/>
</dbReference>
<dbReference type="CDD" id="cd10967">
    <property type="entry name" value="CE4_GLA_like_6s"/>
    <property type="match status" value="1"/>
</dbReference>
<feature type="signal peptide" evidence="2">
    <location>
        <begin position="1"/>
        <end position="30"/>
    </location>
</feature>
<evidence type="ECO:0000256" key="1">
    <source>
        <dbReference type="ARBA" id="ARBA00022729"/>
    </source>
</evidence>
<dbReference type="InterPro" id="IPR051398">
    <property type="entry name" value="Polysacch_Deacetylase"/>
</dbReference>
<dbReference type="OrthoDB" id="9806342at2"/>
<dbReference type="Proteomes" id="UP000297549">
    <property type="component" value="Unassembled WGS sequence"/>
</dbReference>
<feature type="chain" id="PRO_5021508938" evidence="2">
    <location>
        <begin position="31"/>
        <end position="276"/>
    </location>
</feature>
<accession>A0A4Z0Q471</accession>
<dbReference type="RefSeq" id="WP_135462099.1">
    <property type="nucleotide sequence ID" value="NZ_SRLC01000001.1"/>
</dbReference>
<protein>
    <submittedName>
        <fullName evidence="4">Chitooligosaccharide deacetylase</fullName>
    </submittedName>
</protein>
<dbReference type="PANTHER" id="PTHR34216:SF11">
    <property type="entry name" value="CHITOOLIGOSACCHARIDE DEACETYLASE"/>
    <property type="match status" value="1"/>
</dbReference>
<keyword evidence="1 2" id="KW-0732">Signal</keyword>
<gene>
    <name evidence="4" type="ORF">E5K00_04695</name>
</gene>
<reference evidence="4 5" key="1">
    <citation type="submission" date="2019-04" db="EMBL/GenBank/DDBJ databases">
        <authorList>
            <person name="Feng G."/>
            <person name="Zhang J."/>
            <person name="Zhu H."/>
        </authorList>
    </citation>
    <scope>NUCLEOTIDE SEQUENCE [LARGE SCALE GENOMIC DNA]</scope>
    <source>
        <strain evidence="4 5">JCM 31653</strain>
    </source>
</reference>
<organism evidence="4 5">
    <name type="scientific">Hymenobacter aquaticus</name>
    <dbReference type="NCBI Taxonomy" id="1867101"/>
    <lineage>
        <taxon>Bacteria</taxon>
        <taxon>Pseudomonadati</taxon>
        <taxon>Bacteroidota</taxon>
        <taxon>Cytophagia</taxon>
        <taxon>Cytophagales</taxon>
        <taxon>Hymenobacteraceae</taxon>
        <taxon>Hymenobacter</taxon>
    </lineage>
</organism>